<comment type="caution">
    <text evidence="4">The sequence shown here is derived from an EMBL/GenBank/DDBJ whole genome shotgun (WGS) entry which is preliminary data.</text>
</comment>
<dbReference type="PANTHER" id="PTHR10161:SF14">
    <property type="entry name" value="TARTRATE-RESISTANT ACID PHOSPHATASE TYPE 5"/>
    <property type="match status" value="1"/>
</dbReference>
<name>A0AA36IPE1_9DINO</name>
<keyword evidence="5" id="KW-1185">Reference proteome</keyword>
<sequence length="817" mass="91002">MGMPQRGLKLRDAHARCESIRKVGMVGPDDQRSLLLFPCPRHHLVDAENVEFELLVMNTSPSHYTILKGSACYVLSSLVLVGAACLCVLHACGSNVEEGLSELHALSPSLAHCGRQIIWSNFPTMCLAAATIANGSQIYLQNCGAGYQSDWHFTSDGKIRLATASHYCIEVADTEKGKGSGLELWTCVDKPVNKSDKYYSAQKFEFLRKGEIRWVNSSLVLDVSWHLPNPGQKVQLWSRLKDTSQSFDFGTCTDQCSRQVEFLQHRGICLTTAGWHLREGMRMQLADCAETHQGASQFHWSLRGGALKLAMNHYLCVEAVDGDSSLRLAPCSGLDNQHFLLDGKLYIGSDKKRCLTADGSQPQLQLAESCEQAQVTGCEHVDHSGGIASLPDPGSLACPRQLIWSAYPNLCLATATWHVGNGQSIVVVPCEQDEESDVSGQRQHWIWGTDGKIRLASSPSYCIDVADHIEEDGTYLQLSQCIEGDEGQRFTVWKTIQHQGRCVGVAGSSALPFSRLELTECGGSFLVVGDWGWDHLVHGNVMKADCQKMIGQVMAETMERLSDVKFIINVGDSFYPDGLTGKSDPRWGLQWYNRFPDKVRDVPWYSVYGNHDTHHDPGMCSPEDGAQINSDLHDRNRFYMPSYNWRIEHEDKFDMDLEVVALDLNKYMDGWNTSKSSDELELSDCQYSSCPETCLEHAELRAQSAIELLGRRLNESTRQTMLVFSHYPTDYFQSLPRFLDSLRPDGRRNLAYFGGHRHNTDQGSTYRTGPHDWLVGGGGGWSCDGLEQGFLVGTIDDSFNLRTGPPDLRTSGPDRFG</sequence>
<dbReference type="Proteomes" id="UP001178507">
    <property type="component" value="Unassembled WGS sequence"/>
</dbReference>
<dbReference type="AlphaFoldDB" id="A0AA36IPE1"/>
<dbReference type="EMBL" id="CAUJNA010002215">
    <property type="protein sequence ID" value="CAJ1391051.1"/>
    <property type="molecule type" value="Genomic_DNA"/>
</dbReference>
<feature type="domain" description="Ricin B lectin" evidence="3">
    <location>
        <begin position="398"/>
        <end position="528"/>
    </location>
</feature>
<proteinExistence type="predicted"/>
<dbReference type="InterPro" id="IPR029052">
    <property type="entry name" value="Metallo-depent_PP-like"/>
</dbReference>
<gene>
    <name evidence="4" type="ORF">EVOR1521_LOCUS16322</name>
</gene>
<protein>
    <recommendedName>
        <fullName evidence="3">Ricin B lectin domain-containing protein</fullName>
    </recommendedName>
</protein>
<organism evidence="4 5">
    <name type="scientific">Effrenium voratum</name>
    <dbReference type="NCBI Taxonomy" id="2562239"/>
    <lineage>
        <taxon>Eukaryota</taxon>
        <taxon>Sar</taxon>
        <taxon>Alveolata</taxon>
        <taxon>Dinophyceae</taxon>
        <taxon>Suessiales</taxon>
        <taxon>Symbiodiniaceae</taxon>
        <taxon>Effrenium</taxon>
    </lineage>
</organism>
<dbReference type="PANTHER" id="PTHR10161">
    <property type="entry name" value="TARTRATE-RESISTANT ACID PHOSPHATASE TYPE 5"/>
    <property type="match status" value="1"/>
</dbReference>
<feature type="domain" description="Ricin B lectin" evidence="3">
    <location>
        <begin position="258"/>
        <end position="379"/>
    </location>
</feature>
<keyword evidence="1" id="KW-0732">Signal</keyword>
<dbReference type="CDD" id="cd00161">
    <property type="entry name" value="beta-trefoil_Ricin-like"/>
    <property type="match status" value="3"/>
</dbReference>
<dbReference type="GO" id="GO:0016787">
    <property type="term" value="F:hydrolase activity"/>
    <property type="evidence" value="ECO:0007669"/>
    <property type="project" value="UniProtKB-KW"/>
</dbReference>
<feature type="non-terminal residue" evidence="4">
    <location>
        <position position="1"/>
    </location>
</feature>
<dbReference type="SMART" id="SM00458">
    <property type="entry name" value="RICIN"/>
    <property type="match status" value="3"/>
</dbReference>
<evidence type="ECO:0000313" key="4">
    <source>
        <dbReference type="EMBL" id="CAJ1391051.1"/>
    </source>
</evidence>
<dbReference type="InterPro" id="IPR000772">
    <property type="entry name" value="Ricin_B_lectin"/>
</dbReference>
<evidence type="ECO:0000256" key="2">
    <source>
        <dbReference type="ARBA" id="ARBA00022801"/>
    </source>
</evidence>
<dbReference type="PROSITE" id="PS50231">
    <property type="entry name" value="RICIN_B_LECTIN"/>
    <property type="match status" value="2"/>
</dbReference>
<dbReference type="SUPFAM" id="SSF56300">
    <property type="entry name" value="Metallo-dependent phosphatases"/>
    <property type="match status" value="1"/>
</dbReference>
<dbReference type="InterPro" id="IPR051558">
    <property type="entry name" value="Metallophosphoesterase_PAP"/>
</dbReference>
<evidence type="ECO:0000313" key="5">
    <source>
        <dbReference type="Proteomes" id="UP001178507"/>
    </source>
</evidence>
<accession>A0AA36IPE1</accession>
<dbReference type="Gene3D" id="3.60.21.10">
    <property type="match status" value="1"/>
</dbReference>
<dbReference type="InterPro" id="IPR004843">
    <property type="entry name" value="Calcineurin-like_PHP"/>
</dbReference>
<dbReference type="Pfam" id="PF00652">
    <property type="entry name" value="Ricin_B_lectin"/>
    <property type="match status" value="3"/>
</dbReference>
<evidence type="ECO:0000259" key="3">
    <source>
        <dbReference type="SMART" id="SM00458"/>
    </source>
</evidence>
<reference evidence="4" key="1">
    <citation type="submission" date="2023-08" db="EMBL/GenBank/DDBJ databases">
        <authorList>
            <person name="Chen Y."/>
            <person name="Shah S."/>
            <person name="Dougan E. K."/>
            <person name="Thang M."/>
            <person name="Chan C."/>
        </authorList>
    </citation>
    <scope>NUCLEOTIDE SEQUENCE</scope>
</reference>
<dbReference type="Gene3D" id="2.80.10.50">
    <property type="match status" value="3"/>
</dbReference>
<feature type="domain" description="Ricin B lectin" evidence="3">
    <location>
        <begin position="114"/>
        <end position="250"/>
    </location>
</feature>
<evidence type="ECO:0000256" key="1">
    <source>
        <dbReference type="ARBA" id="ARBA00022729"/>
    </source>
</evidence>
<dbReference type="Pfam" id="PF00149">
    <property type="entry name" value="Metallophos"/>
    <property type="match status" value="1"/>
</dbReference>
<dbReference type="InterPro" id="IPR035992">
    <property type="entry name" value="Ricin_B-like_lectins"/>
</dbReference>
<keyword evidence="2" id="KW-0378">Hydrolase</keyword>
<dbReference type="SUPFAM" id="SSF50370">
    <property type="entry name" value="Ricin B-like lectins"/>
    <property type="match status" value="3"/>
</dbReference>